<evidence type="ECO:0000313" key="2">
    <source>
        <dbReference type="Proteomes" id="UP000198937"/>
    </source>
</evidence>
<keyword evidence="2" id="KW-1185">Reference proteome</keyword>
<protein>
    <submittedName>
        <fullName evidence="1">Uncharacterized protein</fullName>
    </submittedName>
</protein>
<accession>A0A1C6U0W3</accession>
<evidence type="ECO:0000313" key="1">
    <source>
        <dbReference type="EMBL" id="SCL47627.1"/>
    </source>
</evidence>
<gene>
    <name evidence="1" type="ORF">GA0070617_0640</name>
</gene>
<name>A0A1C6U0W3_9ACTN</name>
<sequence length="187" mass="20678">MTLVAAAGLLAAVALLRRSGRITGRVAGRVTGRAAGRVTGRAAGRVTGRAAGGIAGRCARWRDRRRERRTIARLDRAFEADALTRDIDLTEFDRPDRRPVEQAVAHLRRLGENRVAPVGRTVVWNVAVVEAYDTQLRTVCRALGIAEHLGELTGFDREIERVRVEGLLHRAGFPLPATQPEHHQRHH</sequence>
<proteinExistence type="predicted"/>
<dbReference type="Proteomes" id="UP000198937">
    <property type="component" value="Unassembled WGS sequence"/>
</dbReference>
<reference evidence="1 2" key="1">
    <citation type="submission" date="2016-06" db="EMBL/GenBank/DDBJ databases">
        <authorList>
            <person name="Kjaerup R.B."/>
            <person name="Dalgaard T.S."/>
            <person name="Juul-Madsen H.R."/>
        </authorList>
    </citation>
    <scope>NUCLEOTIDE SEQUENCE [LARGE SCALE GENOMIC DNA]</scope>
    <source>
        <strain evidence="1 2">DSM 45577</strain>
    </source>
</reference>
<organism evidence="1 2">
    <name type="scientific">Micromonospora yangpuensis</name>
    <dbReference type="NCBI Taxonomy" id="683228"/>
    <lineage>
        <taxon>Bacteria</taxon>
        <taxon>Bacillati</taxon>
        <taxon>Actinomycetota</taxon>
        <taxon>Actinomycetes</taxon>
        <taxon>Micromonosporales</taxon>
        <taxon>Micromonosporaceae</taxon>
        <taxon>Micromonospora</taxon>
    </lineage>
</organism>
<dbReference type="EMBL" id="FMIA01000002">
    <property type="protein sequence ID" value="SCL47627.1"/>
    <property type="molecule type" value="Genomic_DNA"/>
</dbReference>
<dbReference type="AlphaFoldDB" id="A0A1C6U0W3"/>